<evidence type="ECO:0000256" key="1">
    <source>
        <dbReference type="SAM" id="Phobius"/>
    </source>
</evidence>
<organism evidence="2">
    <name type="scientific">Siphoviridae sp. ctBLh2</name>
    <dbReference type="NCBI Taxonomy" id="2827803"/>
    <lineage>
        <taxon>Viruses</taxon>
        <taxon>Duplodnaviria</taxon>
        <taxon>Heunggongvirae</taxon>
        <taxon>Uroviricota</taxon>
        <taxon>Caudoviricetes</taxon>
    </lineage>
</organism>
<keyword evidence="1" id="KW-0812">Transmembrane</keyword>
<keyword evidence="1" id="KW-1133">Transmembrane helix</keyword>
<accession>A0A8S5S3U3</accession>
<dbReference type="EMBL" id="BK032514">
    <property type="protein sequence ID" value="DAF45483.1"/>
    <property type="molecule type" value="Genomic_DNA"/>
</dbReference>
<feature type="transmembrane region" description="Helical" evidence="1">
    <location>
        <begin position="211"/>
        <end position="228"/>
    </location>
</feature>
<feature type="transmembrane region" description="Helical" evidence="1">
    <location>
        <begin position="273"/>
        <end position="295"/>
    </location>
</feature>
<keyword evidence="1" id="KW-0472">Membrane</keyword>
<protein>
    <submittedName>
        <fullName evidence="2">Uncharacterized protein</fullName>
    </submittedName>
</protein>
<evidence type="ECO:0000313" key="2">
    <source>
        <dbReference type="EMBL" id="DAF45483.1"/>
    </source>
</evidence>
<feature type="transmembrane region" description="Helical" evidence="1">
    <location>
        <begin position="20"/>
        <end position="39"/>
    </location>
</feature>
<feature type="transmembrane region" description="Helical" evidence="1">
    <location>
        <begin position="45"/>
        <end position="60"/>
    </location>
</feature>
<sequence>MNLFRLRWLLLVRWLRMVGWSLPVVALFAAFAAALFLFVAEHCPALAAALAVLAVVRLHLGRRDLRLLAGLLRRPKLHLAAEYALTALLPAGILAARGHLLHALVTEAAAAACCLIPRRSSRTGNGSWLRIAWLGYSPEWTGAIRSHRTAALLIGLLLLGSAFIPYAGFPALALAALVCTECYTRNEPLVLLLLPGRGGSSLLWLKTRTAWRNYFLLTLPAAALSAALHPEAAWLAAAWAPFAALVLLYAVLAKYAAYSPKEGAAPLPGAMRIGYLGFLLPPLLPVTLALIVVYARRAEKNLNRYLHDYD</sequence>
<proteinExistence type="predicted"/>
<name>A0A8S5S3U3_9CAUD</name>
<feature type="transmembrane region" description="Helical" evidence="1">
    <location>
        <begin position="235"/>
        <end position="253"/>
    </location>
</feature>
<feature type="transmembrane region" description="Helical" evidence="1">
    <location>
        <begin position="150"/>
        <end position="177"/>
    </location>
</feature>
<reference evidence="2" key="1">
    <citation type="journal article" date="2021" name="Proc. Natl. Acad. Sci. U.S.A.">
        <title>A Catalog of Tens of Thousands of Viruses from Human Metagenomes Reveals Hidden Associations with Chronic Diseases.</title>
        <authorList>
            <person name="Tisza M.J."/>
            <person name="Buck C.B."/>
        </authorList>
    </citation>
    <scope>NUCLEOTIDE SEQUENCE</scope>
    <source>
        <strain evidence="2">CtBLh2</strain>
    </source>
</reference>